<organism evidence="1">
    <name type="scientific">Tetraselmis sp. GSL018</name>
    <dbReference type="NCBI Taxonomy" id="582737"/>
    <lineage>
        <taxon>Eukaryota</taxon>
        <taxon>Viridiplantae</taxon>
        <taxon>Chlorophyta</taxon>
        <taxon>core chlorophytes</taxon>
        <taxon>Chlorodendrophyceae</taxon>
        <taxon>Chlorodendrales</taxon>
        <taxon>Chlorodendraceae</taxon>
        <taxon>Tetraselmis</taxon>
    </lineage>
</organism>
<dbReference type="AlphaFoldDB" id="A0A061SCP2"/>
<evidence type="ECO:0000313" key="1">
    <source>
        <dbReference type="EMBL" id="JAC80600.1"/>
    </source>
</evidence>
<reference evidence="1" key="1">
    <citation type="submission" date="2014-05" db="EMBL/GenBank/DDBJ databases">
        <title>The transcriptome of the halophilic microalga Tetraselmis sp. GSL018 isolated from the Great Salt Lake, Utah.</title>
        <authorList>
            <person name="Jinkerson R.E."/>
            <person name="D'Adamo S."/>
            <person name="Posewitz M.C."/>
        </authorList>
    </citation>
    <scope>NUCLEOTIDE SEQUENCE</scope>
    <source>
        <strain evidence="1">GSL018</strain>
    </source>
</reference>
<name>A0A061SCP2_9CHLO</name>
<gene>
    <name evidence="1" type="ORF">TSPGSL018_9894</name>
</gene>
<feature type="non-terminal residue" evidence="1">
    <location>
        <position position="1"/>
    </location>
</feature>
<proteinExistence type="predicted"/>
<dbReference type="SUPFAM" id="SSF52833">
    <property type="entry name" value="Thioredoxin-like"/>
    <property type="match status" value="1"/>
</dbReference>
<sequence length="136" mass="14919">DRPEQGPCSEVQCQLLKTSPSSAHLAPICPKELFSERCASPFLNLQHTYSFHSEGVCKGPVAEQHAASPPELSAACYIRHFWTDALDALGSCAQVYGLPTLMLFKDGEQVPDSHHEGAISKKSLIEYLERHGLQAE</sequence>
<evidence type="ECO:0008006" key="2">
    <source>
        <dbReference type="Google" id="ProtNLM"/>
    </source>
</evidence>
<accession>A0A061SCP2</accession>
<protein>
    <recommendedName>
        <fullName evidence="2">Thioredoxin domain-containing protein</fullName>
    </recommendedName>
</protein>
<dbReference type="InterPro" id="IPR036249">
    <property type="entry name" value="Thioredoxin-like_sf"/>
</dbReference>
<dbReference type="EMBL" id="GBEZ01004632">
    <property type="protein sequence ID" value="JAC80600.1"/>
    <property type="molecule type" value="Transcribed_RNA"/>
</dbReference>
<dbReference type="CDD" id="cd02947">
    <property type="entry name" value="TRX_family"/>
    <property type="match status" value="1"/>
</dbReference>